<evidence type="ECO:0000259" key="1">
    <source>
        <dbReference type="Pfam" id="PF24764"/>
    </source>
</evidence>
<feature type="non-terminal residue" evidence="2">
    <location>
        <position position="215"/>
    </location>
</feature>
<name>A0A7D9J9U6_PARCT</name>
<dbReference type="PANTHER" id="PTHR46791:SF5">
    <property type="entry name" value="CLR5 DOMAIN-CONTAINING PROTEIN-RELATED"/>
    <property type="match status" value="1"/>
</dbReference>
<dbReference type="EMBL" id="CACRXK020013512">
    <property type="protein sequence ID" value="CAB4025273.1"/>
    <property type="molecule type" value="Genomic_DNA"/>
</dbReference>
<feature type="non-terminal residue" evidence="2">
    <location>
        <position position="1"/>
    </location>
</feature>
<dbReference type="PANTHER" id="PTHR46791">
    <property type="entry name" value="EXPRESSED PROTEIN"/>
    <property type="match status" value="1"/>
</dbReference>
<keyword evidence="3" id="KW-1185">Reference proteome</keyword>
<dbReference type="OrthoDB" id="6149502at2759"/>
<dbReference type="InterPro" id="IPR058913">
    <property type="entry name" value="Integrase_dom_put"/>
</dbReference>
<sequence length="215" mass="24607">IRAMGRRNSKGVDGYSRLPVMLKCTDNNKADTLLHWFITAVNQYGLPSRVRSDKGGENVAIVDYMISRRGTQQGSMITGKSTHNQRVERLWRDIYEGVLGLYYRLFYFMEDQHILNPLNDIHLAALHHVFLPKINNQLEVWKQAWSTHRMRQLQNPMGIELTTDEIDNYGVDGNIDDSAVVNERPIFYPPSFVVPEACQHILDNEAPATGSSTNF</sequence>
<comment type="caution">
    <text evidence="2">The sequence shown here is derived from an EMBL/GenBank/DDBJ whole genome shotgun (WGS) entry which is preliminary data.</text>
</comment>
<dbReference type="InterPro" id="IPR036397">
    <property type="entry name" value="RNaseH_sf"/>
</dbReference>
<accession>A0A7D9J9U6</accession>
<proteinExistence type="predicted"/>
<dbReference type="AlphaFoldDB" id="A0A7D9J9U6"/>
<reference evidence="2" key="1">
    <citation type="submission" date="2020-04" db="EMBL/GenBank/DDBJ databases">
        <authorList>
            <person name="Alioto T."/>
            <person name="Alioto T."/>
            <person name="Gomez Garrido J."/>
        </authorList>
    </citation>
    <scope>NUCLEOTIDE SEQUENCE</scope>
    <source>
        <strain evidence="2">A484AB</strain>
    </source>
</reference>
<dbReference type="GO" id="GO:0003676">
    <property type="term" value="F:nucleic acid binding"/>
    <property type="evidence" value="ECO:0007669"/>
    <property type="project" value="InterPro"/>
</dbReference>
<dbReference type="Gene3D" id="3.30.420.10">
    <property type="entry name" value="Ribonuclease H-like superfamily/Ribonuclease H"/>
    <property type="match status" value="1"/>
</dbReference>
<dbReference type="InterPro" id="IPR012337">
    <property type="entry name" value="RNaseH-like_sf"/>
</dbReference>
<dbReference type="Proteomes" id="UP001152795">
    <property type="component" value="Unassembled WGS sequence"/>
</dbReference>
<organism evidence="2 3">
    <name type="scientific">Paramuricea clavata</name>
    <name type="common">Red gorgonian</name>
    <name type="synonym">Violescent sea-whip</name>
    <dbReference type="NCBI Taxonomy" id="317549"/>
    <lineage>
        <taxon>Eukaryota</taxon>
        <taxon>Metazoa</taxon>
        <taxon>Cnidaria</taxon>
        <taxon>Anthozoa</taxon>
        <taxon>Octocorallia</taxon>
        <taxon>Malacalcyonacea</taxon>
        <taxon>Plexauridae</taxon>
        <taxon>Paramuricea</taxon>
    </lineage>
</organism>
<dbReference type="Pfam" id="PF24764">
    <property type="entry name" value="rva_4"/>
    <property type="match status" value="1"/>
</dbReference>
<protein>
    <recommendedName>
        <fullName evidence="1">Integrase core domain-containing protein</fullName>
    </recommendedName>
</protein>
<evidence type="ECO:0000313" key="3">
    <source>
        <dbReference type="Proteomes" id="UP001152795"/>
    </source>
</evidence>
<feature type="domain" description="Integrase core" evidence="1">
    <location>
        <begin position="11"/>
        <end position="157"/>
    </location>
</feature>
<evidence type="ECO:0000313" key="2">
    <source>
        <dbReference type="EMBL" id="CAB4025273.1"/>
    </source>
</evidence>
<dbReference type="SUPFAM" id="SSF53098">
    <property type="entry name" value="Ribonuclease H-like"/>
    <property type="match status" value="1"/>
</dbReference>
<gene>
    <name evidence="2" type="ORF">PACLA_8A041117</name>
</gene>